<dbReference type="RefSeq" id="WP_150900179.1">
    <property type="nucleotide sequence ID" value="NZ_WAAU01000021.1"/>
</dbReference>
<dbReference type="PROSITE" id="PS51257">
    <property type="entry name" value="PROKAR_LIPOPROTEIN"/>
    <property type="match status" value="1"/>
</dbReference>
<comment type="caution">
    <text evidence="2">The sequence shown here is derived from an EMBL/GenBank/DDBJ whole genome shotgun (WGS) entry which is preliminary data.</text>
</comment>
<reference evidence="2 3" key="1">
    <citation type="submission" date="2019-09" db="EMBL/GenBank/DDBJ databases">
        <authorList>
            <person name="Cao W.R."/>
        </authorList>
    </citation>
    <scope>NUCLEOTIDE SEQUENCE [LARGE SCALE GENOMIC DNA]</scope>
    <source>
        <strain evidence="3">a4</strain>
    </source>
</reference>
<sequence>MKKISVLLIILLLTLTSCSDSGENIGTSPKLVLKLEQTELGSTDTDESNYQYDSNNRMIKIVDRNNKVVIDNVLYDADGNLTKLNQPGGTSDNYEYTNGKLSKHIRIENNITVTTVEYFYKNNIIISEKTTDNFNSNSNSRVFNYEYNGNTVKKIDASNANNYRVIKHDGKKNPFSGINYLIKALPFSSLGNVIEVKTYSNGNLSFTTTNTITYDNENYPTKIVTKEINGSGNTWGETRIYTYNK</sequence>
<feature type="signal peptide" evidence="1">
    <location>
        <begin position="1"/>
        <end position="19"/>
    </location>
</feature>
<name>A0A7J5AEB3_9FLAO</name>
<keyword evidence="3" id="KW-1185">Reference proteome</keyword>
<dbReference type="EMBL" id="WAAU01000021">
    <property type="protein sequence ID" value="KAB1155890.1"/>
    <property type="molecule type" value="Genomic_DNA"/>
</dbReference>
<dbReference type="Proteomes" id="UP000467305">
    <property type="component" value="Unassembled WGS sequence"/>
</dbReference>
<feature type="chain" id="PRO_5029447081" description="DUF4595 domain-containing protein" evidence="1">
    <location>
        <begin position="20"/>
        <end position="245"/>
    </location>
</feature>
<evidence type="ECO:0000313" key="2">
    <source>
        <dbReference type="EMBL" id="KAB1155890.1"/>
    </source>
</evidence>
<dbReference type="OrthoDB" id="1376969at2"/>
<dbReference type="AlphaFoldDB" id="A0A7J5AEB3"/>
<dbReference type="Gene3D" id="2.180.10.10">
    <property type="entry name" value="RHS repeat-associated core"/>
    <property type="match status" value="1"/>
</dbReference>
<organism evidence="2 3">
    <name type="scientific">Tenacibaculum aiptasiae</name>
    <dbReference type="NCBI Taxonomy" id="426481"/>
    <lineage>
        <taxon>Bacteria</taxon>
        <taxon>Pseudomonadati</taxon>
        <taxon>Bacteroidota</taxon>
        <taxon>Flavobacteriia</taxon>
        <taxon>Flavobacteriales</taxon>
        <taxon>Flavobacteriaceae</taxon>
        <taxon>Tenacibaculum</taxon>
    </lineage>
</organism>
<proteinExistence type="predicted"/>
<accession>A0A7J5AEB3</accession>
<keyword evidence="1" id="KW-0732">Signal</keyword>
<gene>
    <name evidence="2" type="ORF">F7018_11305</name>
</gene>
<evidence type="ECO:0000313" key="3">
    <source>
        <dbReference type="Proteomes" id="UP000467305"/>
    </source>
</evidence>
<evidence type="ECO:0008006" key="4">
    <source>
        <dbReference type="Google" id="ProtNLM"/>
    </source>
</evidence>
<evidence type="ECO:0000256" key="1">
    <source>
        <dbReference type="SAM" id="SignalP"/>
    </source>
</evidence>
<protein>
    <recommendedName>
        <fullName evidence="4">DUF4595 domain-containing protein</fullName>
    </recommendedName>
</protein>